<proteinExistence type="predicted"/>
<keyword evidence="2" id="KW-1003">Cell membrane</keyword>
<evidence type="ECO:0000256" key="2">
    <source>
        <dbReference type="ARBA" id="ARBA00022475"/>
    </source>
</evidence>
<dbReference type="PANTHER" id="PTHR30250">
    <property type="entry name" value="PST FAMILY PREDICTED COLANIC ACID TRANSPORTER"/>
    <property type="match status" value="1"/>
</dbReference>
<dbReference type="Proteomes" id="UP000295611">
    <property type="component" value="Unassembled WGS sequence"/>
</dbReference>
<evidence type="ECO:0000313" key="8">
    <source>
        <dbReference type="Proteomes" id="UP000295611"/>
    </source>
</evidence>
<feature type="transmembrane region" description="Helical" evidence="6">
    <location>
        <begin position="35"/>
        <end position="56"/>
    </location>
</feature>
<dbReference type="InterPro" id="IPR050833">
    <property type="entry name" value="Poly_Biosynth_Transport"/>
</dbReference>
<comment type="caution">
    <text evidence="7">The sequence shown here is derived from an EMBL/GenBank/DDBJ whole genome shotgun (WGS) entry which is preliminary data.</text>
</comment>
<feature type="transmembrane region" description="Helical" evidence="6">
    <location>
        <begin position="117"/>
        <end position="139"/>
    </location>
</feature>
<dbReference type="PANTHER" id="PTHR30250:SF11">
    <property type="entry name" value="O-ANTIGEN TRANSPORTER-RELATED"/>
    <property type="match status" value="1"/>
</dbReference>
<dbReference type="OrthoDB" id="8255869at2"/>
<dbReference type="GO" id="GO:0005886">
    <property type="term" value="C:plasma membrane"/>
    <property type="evidence" value="ECO:0007669"/>
    <property type="project" value="UniProtKB-SubCell"/>
</dbReference>
<keyword evidence="3 6" id="KW-0812">Transmembrane</keyword>
<organism evidence="7 8">
    <name type="scientific">Paludibacterium purpuratum</name>
    <dbReference type="NCBI Taxonomy" id="1144873"/>
    <lineage>
        <taxon>Bacteria</taxon>
        <taxon>Pseudomonadati</taxon>
        <taxon>Pseudomonadota</taxon>
        <taxon>Betaproteobacteria</taxon>
        <taxon>Neisseriales</taxon>
        <taxon>Chromobacteriaceae</taxon>
        <taxon>Paludibacterium</taxon>
    </lineage>
</organism>
<feature type="transmembrane region" description="Helical" evidence="6">
    <location>
        <begin position="366"/>
        <end position="393"/>
    </location>
</feature>
<reference evidence="7 8" key="1">
    <citation type="submission" date="2019-03" db="EMBL/GenBank/DDBJ databases">
        <title>Genomic Encyclopedia of Type Strains, Phase III (KMG-III): the genomes of soil and plant-associated and newly described type strains.</title>
        <authorList>
            <person name="Whitman W."/>
        </authorList>
    </citation>
    <scope>NUCLEOTIDE SEQUENCE [LARGE SCALE GENOMIC DNA]</scope>
    <source>
        <strain evidence="7 8">CECT 8976</strain>
    </source>
</reference>
<gene>
    <name evidence="7" type="ORF">DFP86_110156</name>
</gene>
<keyword evidence="8" id="KW-1185">Reference proteome</keyword>
<evidence type="ECO:0000256" key="4">
    <source>
        <dbReference type="ARBA" id="ARBA00022989"/>
    </source>
</evidence>
<name>A0A4R7B1C5_9NEIS</name>
<feature type="transmembrane region" description="Helical" evidence="6">
    <location>
        <begin position="234"/>
        <end position="253"/>
    </location>
</feature>
<feature type="transmembrane region" description="Helical" evidence="6">
    <location>
        <begin position="9"/>
        <end position="29"/>
    </location>
</feature>
<evidence type="ECO:0000256" key="6">
    <source>
        <dbReference type="SAM" id="Phobius"/>
    </source>
</evidence>
<feature type="transmembrane region" description="Helical" evidence="6">
    <location>
        <begin position="436"/>
        <end position="454"/>
    </location>
</feature>
<dbReference type="Pfam" id="PF01943">
    <property type="entry name" value="Polysacc_synt"/>
    <property type="match status" value="1"/>
</dbReference>
<evidence type="ECO:0000313" key="7">
    <source>
        <dbReference type="EMBL" id="TDR76728.1"/>
    </source>
</evidence>
<evidence type="ECO:0000256" key="1">
    <source>
        <dbReference type="ARBA" id="ARBA00004651"/>
    </source>
</evidence>
<dbReference type="InterPro" id="IPR002797">
    <property type="entry name" value="Polysacc_synth"/>
</dbReference>
<evidence type="ECO:0000256" key="3">
    <source>
        <dbReference type="ARBA" id="ARBA00022692"/>
    </source>
</evidence>
<dbReference type="EMBL" id="SNZP01000010">
    <property type="protein sequence ID" value="TDR76728.1"/>
    <property type="molecule type" value="Genomic_DNA"/>
</dbReference>
<evidence type="ECO:0000256" key="5">
    <source>
        <dbReference type="ARBA" id="ARBA00023136"/>
    </source>
</evidence>
<feature type="transmembrane region" description="Helical" evidence="6">
    <location>
        <begin position="413"/>
        <end position="430"/>
    </location>
</feature>
<sequence length="470" mass="51063">MSVANRTTWYFLSSIGVPLISLAALPLYTTRLGPSHFGAFALGATIAGLISGVAGATSTLSLPHQLSILEGRDRTHYLSAVLTASLLVGLLCLVFIYPLYTQASNLFGKDYLGRKSLLLALLAGVLNAMWTASVEILGIEGKAKTYAILTFAQALINIAVVSFCIFSLGENDNALFYGFIAAAALGTFSAIVLFLRPTSLSSLKMWLPKACAGSTSAVSASIAENGKLAFERSYLAGFAGFAALGLYSHAQYYKNATMTLLNALSRGVLPTALEEAKLPQPTFAVTQEVWDIVQIFVACVCIGFAFIGRDVIAFLTHGKFTDAASYTVALLIVLLLQTAAKTHAMLLLGRGLGNLYANLNTASIGIAFLSLFLLVPHFGVWGAIISMYIQVFLHKIGQYIATKRITKLPFSDYWVYGGGIFSAFANIFFIQKEYSFSTRALLLISAYIMIIWMMRRNFANFYYRMKPRHT</sequence>
<dbReference type="RefSeq" id="WP_133682015.1">
    <property type="nucleotide sequence ID" value="NZ_SNZP01000010.1"/>
</dbReference>
<protein>
    <submittedName>
        <fullName evidence="7">O-antigen/teichoic acid export membrane protein</fullName>
    </submittedName>
</protein>
<accession>A0A4R7B1C5</accession>
<feature type="transmembrane region" description="Helical" evidence="6">
    <location>
        <begin position="146"/>
        <end position="168"/>
    </location>
</feature>
<dbReference type="AlphaFoldDB" id="A0A4R7B1C5"/>
<feature type="transmembrane region" description="Helical" evidence="6">
    <location>
        <begin position="292"/>
        <end position="312"/>
    </location>
</feature>
<feature type="transmembrane region" description="Helical" evidence="6">
    <location>
        <begin position="324"/>
        <end position="346"/>
    </location>
</feature>
<feature type="transmembrane region" description="Helical" evidence="6">
    <location>
        <begin position="174"/>
        <end position="195"/>
    </location>
</feature>
<keyword evidence="4 6" id="KW-1133">Transmembrane helix</keyword>
<keyword evidence="5 6" id="KW-0472">Membrane</keyword>
<feature type="transmembrane region" description="Helical" evidence="6">
    <location>
        <begin position="77"/>
        <end position="97"/>
    </location>
</feature>
<comment type="subcellular location">
    <subcellularLocation>
        <location evidence="1">Cell membrane</location>
        <topology evidence="1">Multi-pass membrane protein</topology>
    </subcellularLocation>
</comment>